<dbReference type="Proteomes" id="UP000235388">
    <property type="component" value="Unassembled WGS sequence"/>
</dbReference>
<evidence type="ECO:0000313" key="2">
    <source>
        <dbReference type="EMBL" id="PLW21768.1"/>
    </source>
</evidence>
<keyword evidence="1" id="KW-0472">Membrane</keyword>
<proteinExistence type="predicted"/>
<protein>
    <submittedName>
        <fullName evidence="2">Uncharacterized protein</fullName>
    </submittedName>
</protein>
<reference evidence="2 3" key="1">
    <citation type="submission" date="2017-11" db="EMBL/GenBank/DDBJ databases">
        <title>De novo assembly and phasing of dikaryotic genomes from two isolates of Puccinia coronata f. sp. avenae, the causal agent of oat crown rust.</title>
        <authorList>
            <person name="Miller M.E."/>
            <person name="Zhang Y."/>
            <person name="Omidvar V."/>
            <person name="Sperschneider J."/>
            <person name="Schwessinger B."/>
            <person name="Raley C."/>
            <person name="Palmer J.M."/>
            <person name="Garnica D."/>
            <person name="Upadhyaya N."/>
            <person name="Rathjen J."/>
            <person name="Taylor J.M."/>
            <person name="Park R.F."/>
            <person name="Dodds P.N."/>
            <person name="Hirsch C.D."/>
            <person name="Kianian S.F."/>
            <person name="Figueroa M."/>
        </authorList>
    </citation>
    <scope>NUCLEOTIDE SEQUENCE [LARGE SCALE GENOMIC DNA]</scope>
    <source>
        <strain evidence="2">12NC29</strain>
    </source>
</reference>
<feature type="transmembrane region" description="Helical" evidence="1">
    <location>
        <begin position="217"/>
        <end position="234"/>
    </location>
</feature>
<keyword evidence="1" id="KW-1133">Transmembrane helix</keyword>
<feature type="transmembrane region" description="Helical" evidence="1">
    <location>
        <begin position="49"/>
        <end position="73"/>
    </location>
</feature>
<sequence>MSLITSSQDLLDGILLLNSISLVSNPYPLILETFSDQRKKLSSPNLLRLAITLGVVHIVLLFVAAITFLLKLFQSKKQQRKIWFWCKHYPPNATRAIAFWLSGWSAFYVVYLAPKADAEDSSPKKISIHNPWVMNTICISVPVLITTYFCGIGIALLAKIKQAIDTIELAISTLNKLSLDWKPNDPMSVQNNARLFNVLTSLTIEANQLINLVQAEGASWAVVSIFIIAVGISFT</sequence>
<dbReference type="AlphaFoldDB" id="A0A2N5T8K2"/>
<organism evidence="2 3">
    <name type="scientific">Puccinia coronata f. sp. avenae</name>
    <dbReference type="NCBI Taxonomy" id="200324"/>
    <lineage>
        <taxon>Eukaryota</taxon>
        <taxon>Fungi</taxon>
        <taxon>Dikarya</taxon>
        <taxon>Basidiomycota</taxon>
        <taxon>Pucciniomycotina</taxon>
        <taxon>Pucciniomycetes</taxon>
        <taxon>Pucciniales</taxon>
        <taxon>Pucciniaceae</taxon>
        <taxon>Puccinia</taxon>
    </lineage>
</organism>
<comment type="caution">
    <text evidence="2">The sequence shown here is derived from an EMBL/GenBank/DDBJ whole genome shotgun (WGS) entry which is preliminary data.</text>
</comment>
<dbReference type="OrthoDB" id="2500638at2759"/>
<feature type="transmembrane region" description="Helical" evidence="1">
    <location>
        <begin position="132"/>
        <end position="158"/>
    </location>
</feature>
<keyword evidence="3" id="KW-1185">Reference proteome</keyword>
<keyword evidence="1" id="KW-0812">Transmembrane</keyword>
<feature type="transmembrane region" description="Helical" evidence="1">
    <location>
        <begin position="93"/>
        <end position="112"/>
    </location>
</feature>
<name>A0A2N5T8K2_9BASI</name>
<evidence type="ECO:0000256" key="1">
    <source>
        <dbReference type="SAM" id="Phobius"/>
    </source>
</evidence>
<evidence type="ECO:0000313" key="3">
    <source>
        <dbReference type="Proteomes" id="UP000235388"/>
    </source>
</evidence>
<accession>A0A2N5T8K2</accession>
<gene>
    <name evidence="2" type="ORF">PCANC_02953</name>
</gene>
<dbReference type="EMBL" id="PGCJ01000780">
    <property type="protein sequence ID" value="PLW21768.1"/>
    <property type="molecule type" value="Genomic_DNA"/>
</dbReference>